<name>A0A1I4AA53_9PROT</name>
<dbReference type="STRING" id="1123062.SAMN02745775_103252"/>
<proteinExistence type="predicted"/>
<dbReference type="EMBL" id="FOSQ01000003">
    <property type="protein sequence ID" value="SFK53040.1"/>
    <property type="molecule type" value="Genomic_DNA"/>
</dbReference>
<evidence type="ECO:0000313" key="2">
    <source>
        <dbReference type="EMBL" id="SFK53040.1"/>
    </source>
</evidence>
<evidence type="ECO:0000313" key="3">
    <source>
        <dbReference type="Proteomes" id="UP000199473"/>
    </source>
</evidence>
<accession>A0A1I4AA53</accession>
<evidence type="ECO:0000256" key="1">
    <source>
        <dbReference type="SAM" id="Phobius"/>
    </source>
</evidence>
<sequence>MQTTIATAQGMPAQGMTGGIAAEGAPALPSRISWGAVIAGGVVAVAVGAMLNVLGLAIGATTIDPVTVGETPSAGTFGIAAGLWLLVANLIGLAAGGYVAARLSGTADDTDGVLHGLSVWAIGFLISAVLLGNAAAGAAGGISRMVGSAAQGLGQGAGEAIAAVAPAARSIDPRAMAERLQTGLQTGGDPATMTNDQRRTEMAQIIASRVTSGTADQGARDRLAQLVAAEYGVAPEEARTRVDRLEAEATRVAQEAEARARAAADAAANGAAVGAYWIFAAMLLGAVAAVFGARTGTRNTVRAMDRRLA</sequence>
<keyword evidence="3" id="KW-1185">Reference proteome</keyword>
<dbReference type="Proteomes" id="UP000199473">
    <property type="component" value="Unassembled WGS sequence"/>
</dbReference>
<reference evidence="2 3" key="1">
    <citation type="submission" date="2016-10" db="EMBL/GenBank/DDBJ databases">
        <authorList>
            <person name="de Groot N.N."/>
        </authorList>
    </citation>
    <scope>NUCLEOTIDE SEQUENCE [LARGE SCALE GENOMIC DNA]</scope>
    <source>
        <strain evidence="2 3">DSM 19981</strain>
    </source>
</reference>
<evidence type="ECO:0008006" key="4">
    <source>
        <dbReference type="Google" id="ProtNLM"/>
    </source>
</evidence>
<keyword evidence="1" id="KW-0812">Transmembrane</keyword>
<keyword evidence="1" id="KW-1133">Transmembrane helix</keyword>
<feature type="transmembrane region" description="Helical" evidence="1">
    <location>
        <begin position="34"/>
        <end position="58"/>
    </location>
</feature>
<gene>
    <name evidence="2" type="ORF">SAMN02745775_103252</name>
</gene>
<organism evidence="2 3">
    <name type="scientific">Falsiroseomonas stagni DSM 19981</name>
    <dbReference type="NCBI Taxonomy" id="1123062"/>
    <lineage>
        <taxon>Bacteria</taxon>
        <taxon>Pseudomonadati</taxon>
        <taxon>Pseudomonadota</taxon>
        <taxon>Alphaproteobacteria</taxon>
        <taxon>Acetobacterales</taxon>
        <taxon>Roseomonadaceae</taxon>
        <taxon>Falsiroseomonas</taxon>
    </lineage>
</organism>
<protein>
    <recommendedName>
        <fullName evidence="4">PhnA-like protein</fullName>
    </recommendedName>
</protein>
<feature type="transmembrane region" description="Helical" evidence="1">
    <location>
        <begin position="113"/>
        <end position="136"/>
    </location>
</feature>
<feature type="transmembrane region" description="Helical" evidence="1">
    <location>
        <begin position="275"/>
        <end position="297"/>
    </location>
</feature>
<keyword evidence="1" id="KW-0472">Membrane</keyword>
<dbReference type="AlphaFoldDB" id="A0A1I4AA53"/>
<feature type="transmembrane region" description="Helical" evidence="1">
    <location>
        <begin position="78"/>
        <end position="101"/>
    </location>
</feature>